<evidence type="ECO:0000313" key="1">
    <source>
        <dbReference type="EMBL" id="CAA9311295.1"/>
    </source>
</evidence>
<accession>A0A6J4KP11</accession>
<proteinExistence type="predicted"/>
<gene>
    <name evidence="1" type="ORF">AVDCRST_MAG93-5242</name>
</gene>
<reference evidence="1" key="1">
    <citation type="submission" date="2020-02" db="EMBL/GenBank/DDBJ databases">
        <authorList>
            <person name="Meier V. D."/>
        </authorList>
    </citation>
    <scope>NUCLEOTIDE SEQUENCE</scope>
    <source>
        <strain evidence="1">AVDCRST_MAG93</strain>
    </source>
</reference>
<dbReference type="AlphaFoldDB" id="A0A6J4KP11"/>
<protein>
    <submittedName>
        <fullName evidence="1">Uncharacterized protein</fullName>
    </submittedName>
</protein>
<sequence>SRTPNAALTPVQEHYNRVMEHYGQQQVQRQQVHSAEYPRRT</sequence>
<feature type="non-terminal residue" evidence="1">
    <location>
        <position position="1"/>
    </location>
</feature>
<organism evidence="1">
    <name type="scientific">uncultured Chloroflexia bacterium</name>
    <dbReference type="NCBI Taxonomy" id="1672391"/>
    <lineage>
        <taxon>Bacteria</taxon>
        <taxon>Bacillati</taxon>
        <taxon>Chloroflexota</taxon>
        <taxon>Chloroflexia</taxon>
        <taxon>environmental samples</taxon>
    </lineage>
</organism>
<dbReference type="EMBL" id="CADCTR010001767">
    <property type="protein sequence ID" value="CAA9311295.1"/>
    <property type="molecule type" value="Genomic_DNA"/>
</dbReference>
<name>A0A6J4KP11_9CHLR</name>